<comment type="catalytic activity">
    <reaction evidence="8">
        <text>L-seryl-[protein] + ATP = O-phospho-L-seryl-[protein] + ADP + H(+)</text>
        <dbReference type="Rhea" id="RHEA:17989"/>
        <dbReference type="Rhea" id="RHEA-COMP:9863"/>
        <dbReference type="Rhea" id="RHEA-COMP:11604"/>
        <dbReference type="ChEBI" id="CHEBI:15378"/>
        <dbReference type="ChEBI" id="CHEBI:29999"/>
        <dbReference type="ChEBI" id="CHEBI:30616"/>
        <dbReference type="ChEBI" id="CHEBI:83421"/>
        <dbReference type="ChEBI" id="CHEBI:456216"/>
        <dbReference type="EC" id="2.7.11.1"/>
    </reaction>
</comment>
<dbReference type="Gene3D" id="1.10.510.10">
    <property type="entry name" value="Transferase(Phosphotransferase) domain 1"/>
    <property type="match status" value="1"/>
</dbReference>
<dbReference type="GO" id="GO:0005524">
    <property type="term" value="F:ATP binding"/>
    <property type="evidence" value="ECO:0007669"/>
    <property type="project" value="UniProtKB-KW"/>
</dbReference>
<evidence type="ECO:0000256" key="3">
    <source>
        <dbReference type="ARBA" id="ARBA00022679"/>
    </source>
</evidence>
<dbReference type="InterPro" id="IPR008271">
    <property type="entry name" value="Ser/Thr_kinase_AS"/>
</dbReference>
<dbReference type="PANTHER" id="PTHR43289:SF6">
    <property type="entry name" value="SERINE_THREONINE-PROTEIN KINASE NEKL-3"/>
    <property type="match status" value="1"/>
</dbReference>
<comment type="catalytic activity">
    <reaction evidence="7">
        <text>L-threonyl-[protein] + ATP = O-phospho-L-threonyl-[protein] + ADP + H(+)</text>
        <dbReference type="Rhea" id="RHEA:46608"/>
        <dbReference type="Rhea" id="RHEA-COMP:11060"/>
        <dbReference type="Rhea" id="RHEA-COMP:11605"/>
        <dbReference type="ChEBI" id="CHEBI:15378"/>
        <dbReference type="ChEBI" id="CHEBI:30013"/>
        <dbReference type="ChEBI" id="CHEBI:30616"/>
        <dbReference type="ChEBI" id="CHEBI:61977"/>
        <dbReference type="ChEBI" id="CHEBI:456216"/>
        <dbReference type="EC" id="2.7.11.1"/>
    </reaction>
</comment>
<gene>
    <name evidence="10" type="primary">pknF_1</name>
    <name evidence="10" type="ORF">B7C42_01058</name>
</gene>
<dbReference type="SUPFAM" id="SSF56112">
    <property type="entry name" value="Protein kinase-like (PK-like)"/>
    <property type="match status" value="1"/>
</dbReference>
<dbReference type="EMBL" id="NGAF01000002">
    <property type="protein sequence ID" value="OXR46094.1"/>
    <property type="molecule type" value="Genomic_DNA"/>
</dbReference>
<evidence type="ECO:0000256" key="7">
    <source>
        <dbReference type="ARBA" id="ARBA00047899"/>
    </source>
</evidence>
<evidence type="ECO:0000256" key="2">
    <source>
        <dbReference type="ARBA" id="ARBA00022527"/>
    </source>
</evidence>
<evidence type="ECO:0000256" key="6">
    <source>
        <dbReference type="ARBA" id="ARBA00022840"/>
    </source>
</evidence>
<keyword evidence="11" id="KW-1185">Reference proteome</keyword>
<dbReference type="GO" id="GO:0045717">
    <property type="term" value="P:negative regulation of fatty acid biosynthetic process"/>
    <property type="evidence" value="ECO:0007669"/>
    <property type="project" value="UniProtKB-ARBA"/>
</dbReference>
<dbReference type="GO" id="GO:0004674">
    <property type="term" value="F:protein serine/threonine kinase activity"/>
    <property type="evidence" value="ECO:0007669"/>
    <property type="project" value="UniProtKB-KW"/>
</dbReference>
<organism evidence="10 11">
    <name type="scientific">Nocardia cerradoensis</name>
    <dbReference type="NCBI Taxonomy" id="85688"/>
    <lineage>
        <taxon>Bacteria</taxon>
        <taxon>Bacillati</taxon>
        <taxon>Actinomycetota</taxon>
        <taxon>Actinomycetes</taxon>
        <taxon>Mycobacteriales</taxon>
        <taxon>Nocardiaceae</taxon>
        <taxon>Nocardia</taxon>
    </lineage>
</organism>
<keyword evidence="6" id="KW-0067">ATP-binding</keyword>
<dbReference type="CDD" id="cd14014">
    <property type="entry name" value="STKc_PknB_like"/>
    <property type="match status" value="1"/>
</dbReference>
<dbReference type="RefSeq" id="WP_094024556.1">
    <property type="nucleotide sequence ID" value="NZ_NGAF01000002.1"/>
</dbReference>
<dbReference type="InterPro" id="IPR000719">
    <property type="entry name" value="Prot_kinase_dom"/>
</dbReference>
<comment type="caution">
    <text evidence="10">The sequence shown here is derived from an EMBL/GenBank/DDBJ whole genome shotgun (WGS) entry which is preliminary data.</text>
</comment>
<dbReference type="InterPro" id="IPR011047">
    <property type="entry name" value="Quinoprotein_ADH-like_sf"/>
</dbReference>
<keyword evidence="5 10" id="KW-0418">Kinase</keyword>
<keyword evidence="4" id="KW-0547">Nucleotide-binding</keyword>
<reference evidence="10 11" key="1">
    <citation type="submission" date="2017-07" db="EMBL/GenBank/DDBJ databases">
        <title>First draft Genome Sequence of Nocardia cerradoensis isolated from human infection.</title>
        <authorList>
            <person name="Carrasco G."/>
        </authorList>
    </citation>
    <scope>NUCLEOTIDE SEQUENCE [LARGE SCALE GENOMIC DNA]</scope>
    <source>
        <strain evidence="10 11">CNM20130759</strain>
    </source>
</reference>
<dbReference type="SUPFAM" id="SSF50998">
    <property type="entry name" value="Quinoprotein alcohol dehydrogenase-like"/>
    <property type="match status" value="1"/>
</dbReference>
<evidence type="ECO:0000256" key="8">
    <source>
        <dbReference type="ARBA" id="ARBA00048679"/>
    </source>
</evidence>
<dbReference type="GO" id="GO:0106310">
    <property type="term" value="F:protein serine kinase activity"/>
    <property type="evidence" value="ECO:0007669"/>
    <property type="project" value="RHEA"/>
</dbReference>
<dbReference type="EC" id="2.7.11.1" evidence="1"/>
<accession>A0A231HAY7</accession>
<dbReference type="PROSITE" id="PS00108">
    <property type="entry name" value="PROTEIN_KINASE_ST"/>
    <property type="match status" value="1"/>
</dbReference>
<dbReference type="InterPro" id="IPR011009">
    <property type="entry name" value="Kinase-like_dom_sf"/>
</dbReference>
<sequence>MLHSGEMFAGYRIERVLGAGGMGEVYVARHPRLPRSDAVMVLPAQYAADPEYRARFEREADLVASLSHPAIVKVYDRGEYEGRLWIAMELVDGVDLAQRLSVTGPFAIDEVIRIAETVAGALDRAHTQGLVHRDVKPANILLSRDGDVLLTDFGIARQAAGSSDLTGTGVMIGTLNYASPEQLSAQPLDGRSDQYSLACTIFHVLTGDAPFADTNPVVVVTRHATATPPSVRTARPHVHPDVDAVLARAMAKRPADRFASSSEFATALGAALRATPAEPPDDPQAAIATVLAGQPVPALDGSAAASPTVVSAAGAALPPSQRGGDGGPRSMWAAVGTVAAVVAVVAAVTAFVLHASGPDEVGPTDAARALARISVTPQSPDLSAEPTGKRWSAEGWALPIGGTDKVVFYNGTRKLDILDVESGALLHSVGVGYISYAECVFTASGRYAGCRTESGDSAAGTRDVNSDSYATLLIDTQTGVISGRLPAATEIVSAGETFATFEPERKGAATGSVIAADVTGTVLWRADDIQAGLVHGSGVLSLRKNPVSGDPFSKADFELRTIETGKVVYHMAPDHVQPHTVWAPDWLAYSGGFAVGADFFALDGTKRASAGPGWRVVASQPYATQGDDPAPNGNAKRYAEPDTAPALPVMTNRDVFAAFDPATGTMLWSRKLPKEASYGHGVSVAGIGSKILIRWDTTTTSGSDYLENRYQLAYAWFDAYTAAGGVLPDNQVPWATDGTRVVTVARGGQGGITVVAAGKNQQPVWSLDFGSSPIRTFAGRVYLAHSRIV</sequence>
<dbReference type="FunFam" id="1.10.510.10:FF:000021">
    <property type="entry name" value="Serine/threonine protein kinase"/>
    <property type="match status" value="1"/>
</dbReference>
<dbReference type="Gene3D" id="3.30.200.20">
    <property type="entry name" value="Phosphorylase Kinase, domain 1"/>
    <property type="match status" value="1"/>
</dbReference>
<evidence type="ECO:0000256" key="5">
    <source>
        <dbReference type="ARBA" id="ARBA00022777"/>
    </source>
</evidence>
<evidence type="ECO:0000259" key="9">
    <source>
        <dbReference type="PROSITE" id="PS50011"/>
    </source>
</evidence>
<dbReference type="SMART" id="SM00220">
    <property type="entry name" value="S_TKc"/>
    <property type="match status" value="1"/>
</dbReference>
<keyword evidence="2" id="KW-0723">Serine/threonine-protein kinase</keyword>
<proteinExistence type="predicted"/>
<name>A0A231HAY7_9NOCA</name>
<dbReference type="Pfam" id="PF00069">
    <property type="entry name" value="Pkinase"/>
    <property type="match status" value="1"/>
</dbReference>
<evidence type="ECO:0000256" key="4">
    <source>
        <dbReference type="ARBA" id="ARBA00022741"/>
    </source>
</evidence>
<dbReference type="AlphaFoldDB" id="A0A231HAY7"/>
<dbReference type="PANTHER" id="PTHR43289">
    <property type="entry name" value="MITOGEN-ACTIVATED PROTEIN KINASE KINASE KINASE 20-RELATED"/>
    <property type="match status" value="1"/>
</dbReference>
<evidence type="ECO:0000313" key="11">
    <source>
        <dbReference type="Proteomes" id="UP000215506"/>
    </source>
</evidence>
<keyword evidence="3 10" id="KW-0808">Transferase</keyword>
<dbReference type="Proteomes" id="UP000215506">
    <property type="component" value="Unassembled WGS sequence"/>
</dbReference>
<feature type="domain" description="Protein kinase" evidence="9">
    <location>
        <begin position="11"/>
        <end position="272"/>
    </location>
</feature>
<evidence type="ECO:0000313" key="10">
    <source>
        <dbReference type="EMBL" id="OXR46094.1"/>
    </source>
</evidence>
<dbReference type="FunFam" id="3.30.200.20:FF:000035">
    <property type="entry name" value="Serine/threonine protein kinase Stk1"/>
    <property type="match status" value="1"/>
</dbReference>
<evidence type="ECO:0000256" key="1">
    <source>
        <dbReference type="ARBA" id="ARBA00012513"/>
    </source>
</evidence>
<protein>
    <recommendedName>
        <fullName evidence="1">non-specific serine/threonine protein kinase</fullName>
        <ecNumber evidence="1">2.7.11.1</ecNumber>
    </recommendedName>
</protein>
<dbReference type="PROSITE" id="PS50011">
    <property type="entry name" value="PROTEIN_KINASE_DOM"/>
    <property type="match status" value="1"/>
</dbReference>